<name>A0A317WP94_9EURO</name>
<accession>A0A317WP94</accession>
<evidence type="ECO:0000313" key="1">
    <source>
        <dbReference type="EMBL" id="PWY88324.1"/>
    </source>
</evidence>
<dbReference type="InterPro" id="IPR032675">
    <property type="entry name" value="LRR_dom_sf"/>
</dbReference>
<keyword evidence="2" id="KW-1185">Reference proteome</keyword>
<evidence type="ECO:0000313" key="2">
    <source>
        <dbReference type="Proteomes" id="UP000247233"/>
    </source>
</evidence>
<protein>
    <recommendedName>
        <fullName evidence="3">F-box domain-containing protein</fullName>
    </recommendedName>
</protein>
<dbReference type="EMBL" id="MSFL01000005">
    <property type="protein sequence ID" value="PWY88324.1"/>
    <property type="molecule type" value="Genomic_DNA"/>
</dbReference>
<gene>
    <name evidence="1" type="ORF">BO70DRAFT_420070</name>
</gene>
<dbReference type="VEuPathDB" id="FungiDB:BO70DRAFT_420070"/>
<dbReference type="AlphaFoldDB" id="A0A317WP94"/>
<organism evidence="1 2">
    <name type="scientific">Aspergillus heteromorphus CBS 117.55</name>
    <dbReference type="NCBI Taxonomy" id="1448321"/>
    <lineage>
        <taxon>Eukaryota</taxon>
        <taxon>Fungi</taxon>
        <taxon>Dikarya</taxon>
        <taxon>Ascomycota</taxon>
        <taxon>Pezizomycotina</taxon>
        <taxon>Eurotiomycetes</taxon>
        <taxon>Eurotiomycetidae</taxon>
        <taxon>Eurotiales</taxon>
        <taxon>Aspergillaceae</taxon>
        <taxon>Aspergillus</taxon>
        <taxon>Aspergillus subgen. Circumdati</taxon>
    </lineage>
</organism>
<sequence length="373" mass="41938">MTGATEVSGMASLPMELIDQIVSIVCQSPKRVSRNTLKNLRQVDRKFHESASRVLFSNFVVPITDFEIDGQNRPFFDLELLCRKSIARYVRNINFVCRNPWKGSDGQKKQLERLFPVCLTRLPRLQSIEFDPVNATTPEQELMTRDIIDVLCKGLYHHVQAQPGSSRFKGFDIEVGHIDHHALSCRRAPPDRYLQNLSGCLPLLKQLKLKHASRSPCEREASRIFDLLHSGQALTSVELCGLADIETEGACAGFIHPGAPLHDLTLADVHTSAQRLIALKEFAGTLQHVVFWGVDLSSGTWAEVFDALRGCHNLRRLEVQGCGYTLRGDNAHLRDFDVQANVRSSNGRDFGYLSECMELARRNREVLGDVTFV</sequence>
<dbReference type="RefSeq" id="XP_025401860.1">
    <property type="nucleotide sequence ID" value="XM_025547511.1"/>
</dbReference>
<dbReference type="Proteomes" id="UP000247233">
    <property type="component" value="Unassembled WGS sequence"/>
</dbReference>
<dbReference type="OrthoDB" id="4509573at2759"/>
<evidence type="ECO:0008006" key="3">
    <source>
        <dbReference type="Google" id="ProtNLM"/>
    </source>
</evidence>
<proteinExistence type="predicted"/>
<comment type="caution">
    <text evidence="1">The sequence shown here is derived from an EMBL/GenBank/DDBJ whole genome shotgun (WGS) entry which is preliminary data.</text>
</comment>
<dbReference type="GeneID" id="37069748"/>
<reference evidence="1 2" key="1">
    <citation type="submission" date="2016-12" db="EMBL/GenBank/DDBJ databases">
        <title>The genomes of Aspergillus section Nigri reveals drivers in fungal speciation.</title>
        <authorList>
            <consortium name="DOE Joint Genome Institute"/>
            <person name="Vesth T.C."/>
            <person name="Nybo J."/>
            <person name="Theobald S."/>
            <person name="Brandl J."/>
            <person name="Frisvad J.C."/>
            <person name="Nielsen K.F."/>
            <person name="Lyhne E.K."/>
            <person name="Kogle M.E."/>
            <person name="Kuo A."/>
            <person name="Riley R."/>
            <person name="Clum A."/>
            <person name="Nolan M."/>
            <person name="Lipzen A."/>
            <person name="Salamov A."/>
            <person name="Henrissat B."/>
            <person name="Wiebenga A."/>
            <person name="De Vries R.P."/>
            <person name="Grigoriev I.V."/>
            <person name="Mortensen U.H."/>
            <person name="Andersen M.R."/>
            <person name="Baker S.E."/>
        </authorList>
    </citation>
    <scope>NUCLEOTIDE SEQUENCE [LARGE SCALE GENOMIC DNA]</scope>
    <source>
        <strain evidence="1 2">CBS 117.55</strain>
    </source>
</reference>
<dbReference type="SUPFAM" id="SSF52047">
    <property type="entry name" value="RNI-like"/>
    <property type="match status" value="1"/>
</dbReference>
<dbReference type="Gene3D" id="3.80.10.10">
    <property type="entry name" value="Ribonuclease Inhibitor"/>
    <property type="match status" value="1"/>
</dbReference>